<dbReference type="Proteomes" id="UP001193035">
    <property type="component" value="Unassembled WGS sequence"/>
</dbReference>
<proteinExistence type="predicted"/>
<organism evidence="3 4">
    <name type="scientific">Ruegeria sediminis</name>
    <dbReference type="NCBI Taxonomy" id="2583820"/>
    <lineage>
        <taxon>Bacteria</taxon>
        <taxon>Pseudomonadati</taxon>
        <taxon>Pseudomonadota</taxon>
        <taxon>Alphaproteobacteria</taxon>
        <taxon>Rhodobacterales</taxon>
        <taxon>Roseobacteraceae</taxon>
        <taxon>Ruegeria</taxon>
    </lineage>
</organism>
<comment type="caution">
    <text evidence="3">The sequence shown here is derived from an EMBL/GenBank/DDBJ whole genome shotgun (WGS) entry which is preliminary data.</text>
</comment>
<dbReference type="PANTHER" id="PTHR46112">
    <property type="entry name" value="AMINOPEPTIDASE"/>
    <property type="match status" value="1"/>
</dbReference>
<keyword evidence="3" id="KW-0378">Hydrolase</keyword>
<dbReference type="CDD" id="cd01066">
    <property type="entry name" value="APP_MetAP"/>
    <property type="match status" value="1"/>
</dbReference>
<evidence type="ECO:0000259" key="1">
    <source>
        <dbReference type="Pfam" id="PF00557"/>
    </source>
</evidence>
<name>A0ABY2WUY5_9RHOB</name>
<dbReference type="InterPro" id="IPR036005">
    <property type="entry name" value="Creatinase/aminopeptidase-like"/>
</dbReference>
<reference evidence="3 4" key="1">
    <citation type="submission" date="2019-05" db="EMBL/GenBank/DDBJ databases">
        <title>Ruegeria sp. nov., isolated from tidal flat.</title>
        <authorList>
            <person name="Kim W."/>
        </authorList>
    </citation>
    <scope>NUCLEOTIDE SEQUENCE [LARGE SCALE GENOMIC DNA]</scope>
    <source>
        <strain evidence="3 4">CAU 1488</strain>
    </source>
</reference>
<dbReference type="InterPro" id="IPR029149">
    <property type="entry name" value="Creatin/AminoP/Spt16_N"/>
</dbReference>
<dbReference type="Gene3D" id="3.90.230.10">
    <property type="entry name" value="Creatinase/methionine aminopeptidase superfamily"/>
    <property type="match status" value="1"/>
</dbReference>
<dbReference type="InterPro" id="IPR050659">
    <property type="entry name" value="Peptidase_M24B"/>
</dbReference>
<evidence type="ECO:0000259" key="2">
    <source>
        <dbReference type="Pfam" id="PF01321"/>
    </source>
</evidence>
<dbReference type="RefSeq" id="WP_138844053.1">
    <property type="nucleotide sequence ID" value="NZ_VCPD01000006.1"/>
</dbReference>
<evidence type="ECO:0000313" key="3">
    <source>
        <dbReference type="EMBL" id="TMV05535.1"/>
    </source>
</evidence>
<dbReference type="GO" id="GO:0004177">
    <property type="term" value="F:aminopeptidase activity"/>
    <property type="evidence" value="ECO:0007669"/>
    <property type="project" value="UniProtKB-KW"/>
</dbReference>
<dbReference type="Pfam" id="PF01321">
    <property type="entry name" value="Creatinase_N"/>
    <property type="match status" value="1"/>
</dbReference>
<dbReference type="SUPFAM" id="SSF53092">
    <property type="entry name" value="Creatinase/prolidase N-terminal domain"/>
    <property type="match status" value="1"/>
</dbReference>
<dbReference type="Pfam" id="PF00557">
    <property type="entry name" value="Peptidase_M24"/>
    <property type="match status" value="1"/>
</dbReference>
<feature type="domain" description="Creatinase N-terminal" evidence="2">
    <location>
        <begin position="54"/>
        <end position="202"/>
    </location>
</feature>
<dbReference type="InterPro" id="IPR000994">
    <property type="entry name" value="Pept_M24"/>
</dbReference>
<dbReference type="InterPro" id="IPR000587">
    <property type="entry name" value="Creatinase_N"/>
</dbReference>
<feature type="domain" description="Peptidase M24" evidence="1">
    <location>
        <begin position="210"/>
        <end position="418"/>
    </location>
</feature>
<dbReference type="SUPFAM" id="SSF55920">
    <property type="entry name" value="Creatinase/aminopeptidase"/>
    <property type="match status" value="1"/>
</dbReference>
<keyword evidence="4" id="KW-1185">Reference proteome</keyword>
<accession>A0ABY2WUY5</accession>
<keyword evidence="3" id="KW-0645">Protease</keyword>
<dbReference type="Gene3D" id="3.40.350.10">
    <property type="entry name" value="Creatinase/prolidase N-terminal domain"/>
    <property type="match status" value="1"/>
</dbReference>
<evidence type="ECO:0000313" key="4">
    <source>
        <dbReference type="Proteomes" id="UP001193035"/>
    </source>
</evidence>
<sequence length="438" mass="49635">MDARVPLNDATDYSRRFAAKPRPLTLEQAAWMTPPTQLVDTEGMIDVPRMRRYRQNRLREQMKAHGLAAVILTDPLSIRYATGVRNCTLFQMHIHAGYLFLPAEGPVIYFDSEPGRETGAQLETIDEIRADLMPLSYMFAGYRHQEWCAKWAKQMKALVAEHCGGETRIGVERTAPLPHQALEKEGLTLADAGEALAHARKIKSPEEILCMNQTIAVAEDGMTRMRNHLVNGITEQQLWSHMWAANIEGGGEWIDYRLLASGERTNPWQQEASSRTIRAGDLVVFDCGLVGPWSYGADISRAYHCGPGRPSDEQCRLYQYAHNEVMHNASLLRPGISFRELIDRRYRQPDGYNEQTYPCMMHGLGMADEYPVIYYPEDEQFHYDGELEPGMVICVESYVGKLGGHEGVKLEDQYVITDTGAICLSRYPFEDALLSREI</sequence>
<keyword evidence="3" id="KW-0031">Aminopeptidase</keyword>
<protein>
    <submittedName>
        <fullName evidence="3">Aminopeptidase P family protein</fullName>
    </submittedName>
</protein>
<dbReference type="PANTHER" id="PTHR46112:SF2">
    <property type="entry name" value="XAA-PRO AMINOPEPTIDASE P-RELATED"/>
    <property type="match status" value="1"/>
</dbReference>
<gene>
    <name evidence="3" type="ORF">FGK63_15935</name>
</gene>
<dbReference type="EMBL" id="VCPD01000006">
    <property type="protein sequence ID" value="TMV05535.1"/>
    <property type="molecule type" value="Genomic_DNA"/>
</dbReference>